<reference evidence="2 3" key="1">
    <citation type="submission" date="2019-03" db="EMBL/GenBank/DDBJ databases">
        <title>Draft genome sequences of novel Actinobacteria.</title>
        <authorList>
            <person name="Sahin N."/>
            <person name="Ay H."/>
            <person name="Saygin H."/>
        </authorList>
    </citation>
    <scope>NUCLEOTIDE SEQUENCE [LARGE SCALE GENOMIC DNA]</scope>
    <source>
        <strain evidence="2 3">H3C3</strain>
    </source>
</reference>
<feature type="compositionally biased region" description="Basic and acidic residues" evidence="1">
    <location>
        <begin position="388"/>
        <end position="410"/>
    </location>
</feature>
<evidence type="ECO:0000313" key="3">
    <source>
        <dbReference type="Proteomes" id="UP000294513"/>
    </source>
</evidence>
<feature type="compositionally biased region" description="Pro residues" evidence="1">
    <location>
        <begin position="375"/>
        <end position="384"/>
    </location>
</feature>
<evidence type="ECO:0000313" key="2">
    <source>
        <dbReference type="EMBL" id="TDD88362.1"/>
    </source>
</evidence>
<feature type="region of interest" description="Disordered" evidence="1">
    <location>
        <begin position="260"/>
        <end position="299"/>
    </location>
</feature>
<name>A0A4R5BVS5_9ACTN</name>
<accession>A0A4R5BVS5</accession>
<proteinExistence type="predicted"/>
<feature type="compositionally biased region" description="Gly residues" evidence="1">
    <location>
        <begin position="359"/>
        <end position="374"/>
    </location>
</feature>
<dbReference type="AlphaFoldDB" id="A0A4R5BVS5"/>
<evidence type="ECO:0000256" key="1">
    <source>
        <dbReference type="SAM" id="MobiDB-lite"/>
    </source>
</evidence>
<dbReference type="RefSeq" id="WP_131893615.1">
    <property type="nucleotide sequence ID" value="NZ_SMKU01000065.1"/>
</dbReference>
<feature type="compositionally biased region" description="Basic and acidic residues" evidence="1">
    <location>
        <begin position="290"/>
        <end position="299"/>
    </location>
</feature>
<feature type="region of interest" description="Disordered" evidence="1">
    <location>
        <begin position="331"/>
        <end position="410"/>
    </location>
</feature>
<dbReference type="Proteomes" id="UP000294513">
    <property type="component" value="Unassembled WGS sequence"/>
</dbReference>
<comment type="caution">
    <text evidence="2">The sequence shown here is derived from an EMBL/GenBank/DDBJ whole genome shotgun (WGS) entry which is preliminary data.</text>
</comment>
<keyword evidence="3" id="KW-1185">Reference proteome</keyword>
<dbReference type="OrthoDB" id="3267958at2"/>
<organism evidence="2 3">
    <name type="scientific">Actinomadura rubrisoli</name>
    <dbReference type="NCBI Taxonomy" id="2530368"/>
    <lineage>
        <taxon>Bacteria</taxon>
        <taxon>Bacillati</taxon>
        <taxon>Actinomycetota</taxon>
        <taxon>Actinomycetes</taxon>
        <taxon>Streptosporangiales</taxon>
        <taxon>Thermomonosporaceae</taxon>
        <taxon>Actinomadura</taxon>
    </lineage>
</organism>
<dbReference type="EMBL" id="SMKU01000065">
    <property type="protein sequence ID" value="TDD88362.1"/>
    <property type="molecule type" value="Genomic_DNA"/>
</dbReference>
<gene>
    <name evidence="2" type="ORF">E1298_15240</name>
</gene>
<protein>
    <submittedName>
        <fullName evidence="2">Uncharacterized protein</fullName>
    </submittedName>
</protein>
<sequence length="635" mass="69019">MATTEEVVRGHRAGQQTLVQRALAPVVRLLSLLSRSAPGPSWTGGVDEQVLAVVIAAQQESADNGASYVGQVLKAAGVQSRLAGRVASRALAGTASDGRPLNSLLGYPIAVAVRNIENGMPPDEAFERLIRRMAMIVATQVADAGRVGAGVAMAADRVVLGYERMVNPSACSRCIVLAGRMYSWSEGFLRHPGCQCVHRPVFSIEDWRNARPENSPSRIFGRMSREEQDRTFGRAGAQAIRDGADINQVVNARRGISAAAGPGGRPLLATTEGTTRRGLAGRRLGSQARPRGERVDRSQVARLMPEEIYRAADGDRDEAIRLLRRFGYLTGPVASKPSRKGRADGDQGTGRKRAAEQQDGGGQAQGGAGGSGQPPGGPPPPPALPGGDGDRPRLDDLIPRDDQDAEARRGEIEDAIAERIGGEYTARDGTVFTVHVDEVDSEADEIRAKASIRVDGRLVGSVIREFYREADGTLWVDHAWLELDPSVQGRGFAPVFNRRMERWYGASGVDRIEIVAGLDKGGYVWATQGFDFADVSEASDMLERLELRAEPLRQWLEEHEDDEDVSDAEYERVEDLVEAAEELMNRAESVDFHSPDYPTAQEISQLGRLPGQGKDDRWLGKDVMMGSQWRGIRYL</sequence>
<feature type="compositionally biased region" description="Low complexity" evidence="1">
    <location>
        <begin position="265"/>
        <end position="285"/>
    </location>
</feature>